<accession>A0A4Y2V0Q4</accession>
<name>A0A4Y2V0Q4_ARAVE</name>
<dbReference type="EMBL" id="BGPR01041764">
    <property type="protein sequence ID" value="GBO18112.1"/>
    <property type="molecule type" value="Genomic_DNA"/>
</dbReference>
<proteinExistence type="predicted"/>
<sequence>MYPLFFNDQHRALSLGGTLVRFLPWSLRREIRRRVRITRLVEWRSDKIRHSLAPLYIDENSNATPEDHDVKEIDTNSMYSESEESSIANDSENDSECEEAGILGVRQNSILVLENKYIPPGAK</sequence>
<feature type="region of interest" description="Disordered" evidence="1">
    <location>
        <begin position="59"/>
        <end position="98"/>
    </location>
</feature>
<keyword evidence="3" id="KW-1185">Reference proteome</keyword>
<gene>
    <name evidence="2" type="ORF">AVEN_111150_1</name>
</gene>
<dbReference type="AlphaFoldDB" id="A0A4Y2V0Q4"/>
<dbReference type="Proteomes" id="UP000499080">
    <property type="component" value="Unassembled WGS sequence"/>
</dbReference>
<evidence type="ECO:0000256" key="1">
    <source>
        <dbReference type="SAM" id="MobiDB-lite"/>
    </source>
</evidence>
<evidence type="ECO:0000313" key="3">
    <source>
        <dbReference type="Proteomes" id="UP000499080"/>
    </source>
</evidence>
<protein>
    <submittedName>
        <fullName evidence="2">Uncharacterized protein</fullName>
    </submittedName>
</protein>
<feature type="compositionally biased region" description="Basic and acidic residues" evidence="1">
    <location>
        <begin position="65"/>
        <end position="74"/>
    </location>
</feature>
<evidence type="ECO:0000313" key="2">
    <source>
        <dbReference type="EMBL" id="GBO18112.1"/>
    </source>
</evidence>
<reference evidence="2 3" key="1">
    <citation type="journal article" date="2019" name="Sci. Rep.">
        <title>Orb-weaving spider Araneus ventricosus genome elucidates the spidroin gene catalogue.</title>
        <authorList>
            <person name="Kono N."/>
            <person name="Nakamura H."/>
            <person name="Ohtoshi R."/>
            <person name="Moran D.A.P."/>
            <person name="Shinohara A."/>
            <person name="Yoshida Y."/>
            <person name="Fujiwara M."/>
            <person name="Mori M."/>
            <person name="Tomita M."/>
            <person name="Arakawa K."/>
        </authorList>
    </citation>
    <scope>NUCLEOTIDE SEQUENCE [LARGE SCALE GENOMIC DNA]</scope>
</reference>
<comment type="caution">
    <text evidence="2">The sequence shown here is derived from an EMBL/GenBank/DDBJ whole genome shotgun (WGS) entry which is preliminary data.</text>
</comment>
<feature type="compositionally biased region" description="Polar residues" evidence="1">
    <location>
        <begin position="75"/>
        <end position="90"/>
    </location>
</feature>
<organism evidence="2 3">
    <name type="scientific">Araneus ventricosus</name>
    <name type="common">Orbweaver spider</name>
    <name type="synonym">Epeira ventricosa</name>
    <dbReference type="NCBI Taxonomy" id="182803"/>
    <lineage>
        <taxon>Eukaryota</taxon>
        <taxon>Metazoa</taxon>
        <taxon>Ecdysozoa</taxon>
        <taxon>Arthropoda</taxon>
        <taxon>Chelicerata</taxon>
        <taxon>Arachnida</taxon>
        <taxon>Araneae</taxon>
        <taxon>Araneomorphae</taxon>
        <taxon>Entelegynae</taxon>
        <taxon>Araneoidea</taxon>
        <taxon>Araneidae</taxon>
        <taxon>Araneus</taxon>
    </lineage>
</organism>